<keyword evidence="4" id="KW-1185">Reference proteome</keyword>
<accession>A0A1R1YDD1</accession>
<feature type="transmembrane region" description="Helical" evidence="2">
    <location>
        <begin position="353"/>
        <end position="374"/>
    </location>
</feature>
<dbReference type="Proteomes" id="UP000187429">
    <property type="component" value="Unassembled WGS sequence"/>
</dbReference>
<feature type="compositionally biased region" description="Low complexity" evidence="1">
    <location>
        <begin position="90"/>
        <end position="108"/>
    </location>
</feature>
<dbReference type="EMBL" id="LSSM01001734">
    <property type="protein sequence ID" value="OMJ24899.1"/>
    <property type="molecule type" value="Genomic_DNA"/>
</dbReference>
<evidence type="ECO:0000313" key="4">
    <source>
        <dbReference type="Proteomes" id="UP000187429"/>
    </source>
</evidence>
<evidence type="ECO:0008006" key="5">
    <source>
        <dbReference type="Google" id="ProtNLM"/>
    </source>
</evidence>
<feature type="transmembrane region" description="Helical" evidence="2">
    <location>
        <begin position="141"/>
        <end position="159"/>
    </location>
</feature>
<comment type="caution">
    <text evidence="3">The sequence shown here is derived from an EMBL/GenBank/DDBJ whole genome shotgun (WGS) entry which is preliminary data.</text>
</comment>
<name>A0A1R1YDD1_9FUNG</name>
<sequence length="776" mass="88298">MADNIIITNIFNNDEFMDSGFNSQLGGVGLIPGINDQENSQITPSKNTDFTPTTYTPDITFFTSTQNTQLDTAATQIQDTSIPTGSEMNPSGPQTGGPSPTGSPSGPGMVMPNIIGKGPDGSPKHIQELKSRSSSNPGHQFVTLAIMIGYTMIILYTLWMYHLRTAPSRRGFRHRSIKLLVLQVGLNLIISIATLIYIGFDLTSFLFMILIFYTGLISWFLSLLFRALKAIYFISFNKAKVNYFSFLKAQNNRTTIGSEFLRGESSGVYSDLINTNHHSLVGNISNMDIVKITSDYERKLSKLNSQKVYYRDGLITSFIIAYIVISAIILVTLEKTNKLNKPQISVGNLLISNGWLISYFVVHSIFGLIIFPACSFALRRYREFRFLVIELVSVSVLSTITMIAFSVWHKIIGEHKIFALSPSTTIFILLLISHIFSVIFPMLKMKNYSVAYTTNDYANPTVRRNTRSASKNFKSSFTGKSADYRREFLSMLDSENMYSQLKKFSKEYISYDLILFLDEYQILKKRVLEELDNNENNSMFRISYAENEEMDTSMDRISSYKNKKYSESNFSDRIKFNDFQSSGTLKKLSNGENNEFTPDSLILSPGYEKSHHLNIRESTNPNTAMKRQSKFDKVQNKSDHANKNGFSSIIVDRLLSNTPMSITICDALEYLYPNVEINPNSIVPNKLKPIFQAFCNTFINPNSNLTMNIHRSIIDDVMENYRVGEFTIGIFDDAREEVLDLLYFGVFPYYLESKNLKNAKLYKRHHFSLNKNFIKP</sequence>
<proteinExistence type="predicted"/>
<feature type="transmembrane region" description="Helical" evidence="2">
    <location>
        <begin position="308"/>
        <end position="333"/>
    </location>
</feature>
<dbReference type="InterPro" id="IPR044926">
    <property type="entry name" value="RGS_subdomain_2"/>
</dbReference>
<organism evidence="3 4">
    <name type="scientific">Smittium culicis</name>
    <dbReference type="NCBI Taxonomy" id="133412"/>
    <lineage>
        <taxon>Eukaryota</taxon>
        <taxon>Fungi</taxon>
        <taxon>Fungi incertae sedis</taxon>
        <taxon>Zoopagomycota</taxon>
        <taxon>Kickxellomycotina</taxon>
        <taxon>Harpellomycetes</taxon>
        <taxon>Harpellales</taxon>
        <taxon>Legeriomycetaceae</taxon>
        <taxon>Smittium</taxon>
    </lineage>
</organism>
<feature type="region of interest" description="Disordered" evidence="1">
    <location>
        <begin position="81"/>
        <end position="136"/>
    </location>
</feature>
<feature type="transmembrane region" description="Helical" evidence="2">
    <location>
        <begin position="179"/>
        <end position="200"/>
    </location>
</feature>
<keyword evidence="2" id="KW-0472">Membrane</keyword>
<keyword evidence="2" id="KW-1133">Transmembrane helix</keyword>
<evidence type="ECO:0000313" key="3">
    <source>
        <dbReference type="EMBL" id="OMJ24899.1"/>
    </source>
</evidence>
<gene>
    <name evidence="3" type="ORF">AYI69_g4475</name>
</gene>
<feature type="compositionally biased region" description="Basic and acidic residues" evidence="1">
    <location>
        <begin position="122"/>
        <end position="131"/>
    </location>
</feature>
<reference evidence="4" key="1">
    <citation type="submission" date="2017-01" db="EMBL/GenBank/DDBJ databases">
        <authorList>
            <person name="Wang Y."/>
            <person name="White M."/>
            <person name="Kvist S."/>
            <person name="Moncalvo J.-M."/>
        </authorList>
    </citation>
    <scope>NUCLEOTIDE SEQUENCE [LARGE SCALE GENOMIC DNA]</scope>
    <source>
        <strain evidence="4">ID-206-W2</strain>
    </source>
</reference>
<dbReference type="OrthoDB" id="5559426at2759"/>
<protein>
    <recommendedName>
        <fullName evidence="5">RGS domain-containing protein</fullName>
    </recommendedName>
</protein>
<dbReference type="Gene3D" id="1.10.167.10">
    <property type="entry name" value="Regulator of G-protein Signalling 4, domain 2"/>
    <property type="match status" value="1"/>
</dbReference>
<feature type="transmembrane region" description="Helical" evidence="2">
    <location>
        <begin position="417"/>
        <end position="440"/>
    </location>
</feature>
<feature type="transmembrane region" description="Helical" evidence="2">
    <location>
        <begin position="206"/>
        <end position="228"/>
    </location>
</feature>
<dbReference type="InterPro" id="IPR036305">
    <property type="entry name" value="RGS_sf"/>
</dbReference>
<feature type="transmembrane region" description="Helical" evidence="2">
    <location>
        <begin position="386"/>
        <end position="405"/>
    </location>
</feature>
<dbReference type="AlphaFoldDB" id="A0A1R1YDD1"/>
<evidence type="ECO:0000256" key="1">
    <source>
        <dbReference type="SAM" id="MobiDB-lite"/>
    </source>
</evidence>
<keyword evidence="2" id="KW-0812">Transmembrane</keyword>
<evidence type="ECO:0000256" key="2">
    <source>
        <dbReference type="SAM" id="Phobius"/>
    </source>
</evidence>
<dbReference type="SUPFAM" id="SSF48097">
    <property type="entry name" value="Regulator of G-protein signaling, RGS"/>
    <property type="match status" value="1"/>
</dbReference>